<dbReference type="OrthoDB" id="9806592at2"/>
<accession>A0A517SF71</accession>
<sequence length="666" mass="71428">MLRLKAKLDLRAAGHRNGKPRRFSILAYNGGKMLVEGFELPVVLDLAGLEAPGSFPILLDHQATTETTLGSVDKIQNDGKCLALAGLVTGVSTQVQNVLAAADAGQQWQASVGVHCSDCFDVPAGQVVKINGRDHRGPFTHVRRGLLYETSVLPAGADSTTKVNLAARRAAKVLRGSVMPDFETWVRENFGTEVASLTPEIIMLLQERYDALANSTSTGEVAEVPETVAAGAAFGVRASAAAESRRIAACQRIAARHPNILATAIERGWSAETTELHVLRAGARNAAPDNSRRYGTPMEADRNVLSASLLLRCSGGEKVALKAYGERVVEAARRQRVTNLVDLAKESLRAAGHDPDAHGSRDQMLRASFSTTSLPNILADTVGRSLVSAYEETTSDWRSFCYVASAEDFRQQLGIRPAAIGNLEQLAPGGSITHGVIKEEATYAWRVKTFAKMLKVTREDVINDDLGFIDQLSPMLGTSAGRSLLDLIWETIMAGEANNFFSVGNANLLSSNSILGVASLQTAIGMMRAQMDSQGHNLNIQPTALAVPPLEEFRARGLLNSALLVGSTTDDELQPSGNPVYNVVPTLVVEPRLSNTKFTGNSTADWYLFGPPNARAVTVGFLQGNQTPTIEMENAPFDQLGTQMRVVFDYGCSLSDPKAAFKANAA</sequence>
<dbReference type="AlphaFoldDB" id="A0A517SF71"/>
<name>A0A517SF71_9PLAN</name>
<evidence type="ECO:0000313" key="1">
    <source>
        <dbReference type="EMBL" id="QDT54772.1"/>
    </source>
</evidence>
<reference evidence="1 2" key="1">
    <citation type="submission" date="2019-02" db="EMBL/GenBank/DDBJ databases">
        <title>Deep-cultivation of Planctomycetes and their phenomic and genomic characterization uncovers novel biology.</title>
        <authorList>
            <person name="Wiegand S."/>
            <person name="Jogler M."/>
            <person name="Boedeker C."/>
            <person name="Pinto D."/>
            <person name="Vollmers J."/>
            <person name="Rivas-Marin E."/>
            <person name="Kohn T."/>
            <person name="Peeters S.H."/>
            <person name="Heuer A."/>
            <person name="Rast P."/>
            <person name="Oberbeckmann S."/>
            <person name="Bunk B."/>
            <person name="Jeske O."/>
            <person name="Meyerdierks A."/>
            <person name="Storesund J.E."/>
            <person name="Kallscheuer N."/>
            <person name="Luecker S."/>
            <person name="Lage O.M."/>
            <person name="Pohl T."/>
            <person name="Merkel B.J."/>
            <person name="Hornburger P."/>
            <person name="Mueller R.-W."/>
            <person name="Bruemmer F."/>
            <person name="Labrenz M."/>
            <person name="Spormann A.M."/>
            <person name="Op den Camp H."/>
            <person name="Overmann J."/>
            <person name="Amann R."/>
            <person name="Jetten M.S.M."/>
            <person name="Mascher T."/>
            <person name="Medema M.H."/>
            <person name="Devos D.P."/>
            <person name="Kaster A.-K."/>
            <person name="Ovreas L."/>
            <person name="Rohde M."/>
            <person name="Galperin M.Y."/>
            <person name="Jogler C."/>
        </authorList>
    </citation>
    <scope>NUCLEOTIDE SEQUENCE [LARGE SCALE GENOMIC DNA]</scope>
    <source>
        <strain evidence="1 2">Pan44</strain>
    </source>
</reference>
<proteinExistence type="predicted"/>
<gene>
    <name evidence="1" type="ORF">Pan44_28090</name>
</gene>
<dbReference type="KEGG" id="ccos:Pan44_28090"/>
<keyword evidence="2" id="KW-1185">Reference proteome</keyword>
<dbReference type="InParanoid" id="A0A517SF71"/>
<dbReference type="Pfam" id="PF25209">
    <property type="entry name" value="Phage_capsid_4"/>
    <property type="match status" value="1"/>
</dbReference>
<dbReference type="EMBL" id="CP036271">
    <property type="protein sequence ID" value="QDT54772.1"/>
    <property type="molecule type" value="Genomic_DNA"/>
</dbReference>
<dbReference type="Proteomes" id="UP000315700">
    <property type="component" value="Chromosome"/>
</dbReference>
<protein>
    <submittedName>
        <fullName evidence="1">Mu-like prophage major head subunit gpT</fullName>
    </submittedName>
</protein>
<evidence type="ECO:0000313" key="2">
    <source>
        <dbReference type="Proteomes" id="UP000315700"/>
    </source>
</evidence>
<organism evidence="1 2">
    <name type="scientific">Caulifigura coniformis</name>
    <dbReference type="NCBI Taxonomy" id="2527983"/>
    <lineage>
        <taxon>Bacteria</taxon>
        <taxon>Pseudomonadati</taxon>
        <taxon>Planctomycetota</taxon>
        <taxon>Planctomycetia</taxon>
        <taxon>Planctomycetales</taxon>
        <taxon>Planctomycetaceae</taxon>
        <taxon>Caulifigura</taxon>
    </lineage>
</organism>
<dbReference type="RefSeq" id="WP_145030604.1">
    <property type="nucleotide sequence ID" value="NZ_CP036271.1"/>
</dbReference>